<name>A0ABQ6D7B1_9HYPH</name>
<gene>
    <name evidence="2" type="ORF">GCM10007884_39070</name>
</gene>
<accession>A0ABQ6D7B1</accession>
<sequence>MLDTTVVPGALPRQTESRVKPAMAGQPCPARTPAPAVVADQGLRPVDPVKRPLPSVLGVKLSSDLRGRIAKAAAAEGVSDSAWLRLRALDALGLESAVDAASGPRPRIPPEEQAVLAGALRDLGALYEPLSRSTVNADEIKAGLDRIRGAVMPIVIGLNARSA</sequence>
<protein>
    <recommendedName>
        <fullName evidence="4">Ribbon-helix-helix protein, CopG family</fullName>
    </recommendedName>
</protein>
<reference evidence="3" key="1">
    <citation type="journal article" date="2019" name="Int. J. Syst. Evol. Microbiol.">
        <title>The Global Catalogue of Microorganisms (GCM) 10K type strain sequencing project: providing services to taxonomists for standard genome sequencing and annotation.</title>
        <authorList>
            <consortium name="The Broad Institute Genomics Platform"/>
            <consortium name="The Broad Institute Genome Sequencing Center for Infectious Disease"/>
            <person name="Wu L."/>
            <person name="Ma J."/>
        </authorList>
    </citation>
    <scope>NUCLEOTIDE SEQUENCE [LARGE SCALE GENOMIC DNA]</scope>
    <source>
        <strain evidence="3">NBRC 107710</strain>
    </source>
</reference>
<organism evidence="2 3">
    <name type="scientific">Methylobacterium brachythecii</name>
    <dbReference type="NCBI Taxonomy" id="1176177"/>
    <lineage>
        <taxon>Bacteria</taxon>
        <taxon>Pseudomonadati</taxon>
        <taxon>Pseudomonadota</taxon>
        <taxon>Alphaproteobacteria</taxon>
        <taxon>Hyphomicrobiales</taxon>
        <taxon>Methylobacteriaceae</taxon>
        <taxon>Methylobacterium</taxon>
    </lineage>
</organism>
<comment type="caution">
    <text evidence="2">The sequence shown here is derived from an EMBL/GenBank/DDBJ whole genome shotgun (WGS) entry which is preliminary data.</text>
</comment>
<dbReference type="EMBL" id="BSPG01000030">
    <property type="protein sequence ID" value="GLS45916.1"/>
    <property type="molecule type" value="Genomic_DNA"/>
</dbReference>
<feature type="region of interest" description="Disordered" evidence="1">
    <location>
        <begin position="1"/>
        <end position="31"/>
    </location>
</feature>
<dbReference type="Proteomes" id="UP001156881">
    <property type="component" value="Unassembled WGS sequence"/>
</dbReference>
<proteinExistence type="predicted"/>
<evidence type="ECO:0000313" key="3">
    <source>
        <dbReference type="Proteomes" id="UP001156881"/>
    </source>
</evidence>
<keyword evidence="3" id="KW-1185">Reference proteome</keyword>
<evidence type="ECO:0008006" key="4">
    <source>
        <dbReference type="Google" id="ProtNLM"/>
    </source>
</evidence>
<evidence type="ECO:0000256" key="1">
    <source>
        <dbReference type="SAM" id="MobiDB-lite"/>
    </source>
</evidence>
<evidence type="ECO:0000313" key="2">
    <source>
        <dbReference type="EMBL" id="GLS45916.1"/>
    </source>
</evidence>